<dbReference type="Gene3D" id="3.90.550.10">
    <property type="entry name" value="Spore Coat Polysaccharide Biosynthesis Protein SpsA, Chain A"/>
    <property type="match status" value="1"/>
</dbReference>
<organism evidence="7 8">
    <name type="scientific">Caerostris darwini</name>
    <dbReference type="NCBI Taxonomy" id="1538125"/>
    <lineage>
        <taxon>Eukaryota</taxon>
        <taxon>Metazoa</taxon>
        <taxon>Ecdysozoa</taxon>
        <taxon>Arthropoda</taxon>
        <taxon>Chelicerata</taxon>
        <taxon>Arachnida</taxon>
        <taxon>Araneae</taxon>
        <taxon>Araneomorphae</taxon>
        <taxon>Entelegynae</taxon>
        <taxon>Araneoidea</taxon>
        <taxon>Araneidae</taxon>
        <taxon>Caerostris</taxon>
    </lineage>
</organism>
<dbReference type="PANTHER" id="PTHR43015">
    <property type="entry name" value="D-RIBITOL-5-PHOSPHATE CYTIDYLYLTRANSFERASE"/>
    <property type="match status" value="1"/>
</dbReference>
<dbReference type="Proteomes" id="UP001054837">
    <property type="component" value="Unassembled WGS sequence"/>
</dbReference>
<dbReference type="InterPro" id="IPR018294">
    <property type="entry name" value="ISPD_synthase_CS"/>
</dbReference>
<dbReference type="InterPro" id="IPR036236">
    <property type="entry name" value="Znf_C2H2_sf"/>
</dbReference>
<dbReference type="InterPro" id="IPR013087">
    <property type="entry name" value="Znf_C2H2_type"/>
</dbReference>
<keyword evidence="8" id="KW-1185">Reference proteome</keyword>
<dbReference type="Pfam" id="PF01128">
    <property type="entry name" value="IspD"/>
    <property type="match status" value="1"/>
</dbReference>
<keyword evidence="3 7" id="KW-0548">Nucleotidyltransferase</keyword>
<dbReference type="PANTHER" id="PTHR43015:SF1">
    <property type="entry name" value="D-RIBITOL-5-PHOSPHATE CYTIDYLYLTRANSFERASE"/>
    <property type="match status" value="1"/>
</dbReference>
<keyword evidence="2" id="KW-0808">Transferase</keyword>
<evidence type="ECO:0000256" key="4">
    <source>
        <dbReference type="ARBA" id="ARBA00069967"/>
    </source>
</evidence>
<evidence type="ECO:0000313" key="7">
    <source>
        <dbReference type="EMBL" id="GIY33205.1"/>
    </source>
</evidence>
<keyword evidence="5" id="KW-0862">Zinc</keyword>
<gene>
    <name evidence="7" type="primary">crppa</name>
    <name evidence="7" type="ORF">CDAR_213911</name>
</gene>
<keyword evidence="5" id="KW-0479">Metal-binding</keyword>
<dbReference type="Gene3D" id="3.30.160.60">
    <property type="entry name" value="Classic Zinc Finger"/>
    <property type="match status" value="1"/>
</dbReference>
<dbReference type="AlphaFoldDB" id="A0AAV4SHD1"/>
<proteinExistence type="inferred from homology"/>
<dbReference type="GO" id="GO:0047349">
    <property type="term" value="F:D-ribitol-5-phosphate cytidylyltransferase activity"/>
    <property type="evidence" value="ECO:0007669"/>
    <property type="project" value="TreeGrafter"/>
</dbReference>
<dbReference type="CDD" id="cd02516">
    <property type="entry name" value="CDP-ME_synthetase"/>
    <property type="match status" value="1"/>
</dbReference>
<feature type="domain" description="C2H2-type" evidence="6">
    <location>
        <begin position="39"/>
        <end position="63"/>
    </location>
</feature>
<dbReference type="InterPro" id="IPR034683">
    <property type="entry name" value="IspD/TarI"/>
</dbReference>
<evidence type="ECO:0000259" key="6">
    <source>
        <dbReference type="PROSITE" id="PS50157"/>
    </source>
</evidence>
<evidence type="ECO:0000313" key="8">
    <source>
        <dbReference type="Proteomes" id="UP001054837"/>
    </source>
</evidence>
<dbReference type="Pfam" id="PF13894">
    <property type="entry name" value="zf-C2H2_4"/>
    <property type="match status" value="1"/>
</dbReference>
<reference evidence="7 8" key="1">
    <citation type="submission" date="2021-06" db="EMBL/GenBank/DDBJ databases">
        <title>Caerostris darwini draft genome.</title>
        <authorList>
            <person name="Kono N."/>
            <person name="Arakawa K."/>
        </authorList>
    </citation>
    <scope>NUCLEOTIDE SEQUENCE [LARGE SCALE GENOMIC DNA]</scope>
</reference>
<name>A0AAV4SHD1_9ARAC</name>
<dbReference type="SMART" id="SM00355">
    <property type="entry name" value="ZnF_C2H2"/>
    <property type="match status" value="2"/>
</dbReference>
<dbReference type="GO" id="GO:0005829">
    <property type="term" value="C:cytosol"/>
    <property type="evidence" value="ECO:0007669"/>
    <property type="project" value="TreeGrafter"/>
</dbReference>
<dbReference type="SUPFAM" id="SSF53448">
    <property type="entry name" value="Nucleotide-diphospho-sugar transferases"/>
    <property type="match status" value="1"/>
</dbReference>
<dbReference type="PROSITE" id="PS50157">
    <property type="entry name" value="ZINC_FINGER_C2H2_2"/>
    <property type="match status" value="2"/>
</dbReference>
<sequence>MAEGLVPCPHCSKTYTMKKNLYQHMRTVHNVSPQLKGNIRCPLQCEENFSSHKELRKHLENLHKYVLENEIQEFENSEIFDVWKKNLEETSGHKYVCQSSEKVLKTGEAKTYFFCHRSGTSKKDTSSLKIPRRTVPVKIGKTCPSAIEVSRSLVNGNVSVVFWKTHIGHVAELEYTPRKKSKMKLLEIDFEVCAIIPAAGTGERMGLETPKQYIPIHQKPIICYTVDAFFRIPFIKKIVVVAAPNSVDLMLQTLTDVCTFEGDKLMISEGSSSRHQSIQAGLKALKSYSEIKPEVVIIHDGVRPFFPEDIISKVVLAAKEHGAAGVTCPLVSTVISVDSKGFLETSLDRNKFRASEMPQAFQFDLLTKAYAESSANDLEHGTECLYLVQKYSNVNAKLLPVSCHLWKVTHHKDIYTASAVLKESQTVAFISKESSSEFITLLKNSLESTFKTVQSVAKFNVSTLNKFSNIVQIHVMENPYSVIEKMSSFQRVNQLTTIVHVFLNSFDWTINFLEFQKQAKISAKVLKVANILVYFIIREENDTSDTIEEMVGLVKTLLFESNPYASGNVFLS</sequence>
<feature type="domain" description="C2H2-type" evidence="6">
    <location>
        <begin position="6"/>
        <end position="34"/>
    </location>
</feature>
<dbReference type="GO" id="GO:0050518">
    <property type="term" value="F:2-C-methyl-D-erythritol 4-phosphate cytidylyltransferase activity"/>
    <property type="evidence" value="ECO:0007669"/>
    <property type="project" value="UniProtKB-ARBA"/>
</dbReference>
<protein>
    <recommendedName>
        <fullName evidence="4">2-C-methyl-D-erythritol 4-phosphate cytidylyltransferase, chloroplastic</fullName>
    </recommendedName>
</protein>
<dbReference type="EMBL" id="BPLQ01007915">
    <property type="protein sequence ID" value="GIY33205.1"/>
    <property type="molecule type" value="Genomic_DNA"/>
</dbReference>
<dbReference type="GO" id="GO:0008299">
    <property type="term" value="P:isoprenoid biosynthetic process"/>
    <property type="evidence" value="ECO:0007669"/>
    <property type="project" value="InterPro"/>
</dbReference>
<dbReference type="SUPFAM" id="SSF57667">
    <property type="entry name" value="beta-beta-alpha zinc fingers"/>
    <property type="match status" value="1"/>
</dbReference>
<dbReference type="PROSITE" id="PS00028">
    <property type="entry name" value="ZINC_FINGER_C2H2_1"/>
    <property type="match status" value="2"/>
</dbReference>
<evidence type="ECO:0000256" key="3">
    <source>
        <dbReference type="ARBA" id="ARBA00022695"/>
    </source>
</evidence>
<dbReference type="PROSITE" id="PS01295">
    <property type="entry name" value="ISPD"/>
    <property type="match status" value="1"/>
</dbReference>
<comment type="similarity">
    <text evidence="1">Belongs to the IspD/TarI cytidylyltransferase family. IspD subfamily.</text>
</comment>
<evidence type="ECO:0000256" key="1">
    <source>
        <dbReference type="ARBA" id="ARBA00009789"/>
    </source>
</evidence>
<evidence type="ECO:0000256" key="5">
    <source>
        <dbReference type="PROSITE-ProRule" id="PRU00042"/>
    </source>
</evidence>
<evidence type="ECO:0000256" key="2">
    <source>
        <dbReference type="ARBA" id="ARBA00022679"/>
    </source>
</evidence>
<keyword evidence="5" id="KW-0863">Zinc-finger</keyword>
<dbReference type="GO" id="GO:0008270">
    <property type="term" value="F:zinc ion binding"/>
    <property type="evidence" value="ECO:0007669"/>
    <property type="project" value="UniProtKB-KW"/>
</dbReference>
<accession>A0AAV4SHD1</accession>
<dbReference type="GO" id="GO:0035269">
    <property type="term" value="P:protein O-linked glycosylation via mannose"/>
    <property type="evidence" value="ECO:0007669"/>
    <property type="project" value="TreeGrafter"/>
</dbReference>
<comment type="caution">
    <text evidence="7">The sequence shown here is derived from an EMBL/GenBank/DDBJ whole genome shotgun (WGS) entry which is preliminary data.</text>
</comment>
<dbReference type="FunFam" id="3.90.550.10:FF:000003">
    <property type="entry name" value="2-C-methyl-D-erythritol 4-phosphate cytidylyltransferase"/>
    <property type="match status" value="1"/>
</dbReference>
<dbReference type="InterPro" id="IPR029044">
    <property type="entry name" value="Nucleotide-diphossugar_trans"/>
</dbReference>